<keyword evidence="5 6" id="KW-0539">Nucleus</keyword>
<evidence type="ECO:0000313" key="10">
    <source>
        <dbReference type="JaponicusDB" id="SJAG_02600"/>
    </source>
</evidence>
<accession>B6K0P2</accession>
<dbReference type="InterPro" id="IPR045113">
    <property type="entry name" value="Rpb7-like"/>
</dbReference>
<keyword evidence="11" id="KW-1185">Reference proteome</keyword>
<dbReference type="InterPro" id="IPR036898">
    <property type="entry name" value="RNA_pol_Rpb7-like_N_sf"/>
</dbReference>
<dbReference type="FunFam" id="3.30.1490.120:FF:000001">
    <property type="entry name" value="DNA-directed RNA polymerase II subunit RPB7"/>
    <property type="match status" value="1"/>
</dbReference>
<evidence type="ECO:0000256" key="6">
    <source>
        <dbReference type="RuleBase" id="RU369086"/>
    </source>
</evidence>
<gene>
    <name evidence="10" type="primary">rpc25</name>
    <name evidence="9" type="ORF">SJAG_02600</name>
</gene>
<evidence type="ECO:0000313" key="11">
    <source>
        <dbReference type="Proteomes" id="UP000001744"/>
    </source>
</evidence>
<dbReference type="GO" id="GO:0005666">
    <property type="term" value="C:RNA polymerase III complex"/>
    <property type="evidence" value="ECO:0000318"/>
    <property type="project" value="GO_Central"/>
</dbReference>
<sequence>MFVLSVISDVVKIHPSDFWKPTKEALSDEINKKYANKVIQQVGLAIAIFDFLTIGEGIIKFGDGCSYMNVKFRLLVFRPFRGEVMLGRIKSCTELGIRVTLGFFDDIFVPKEMLPDPSVYNAQERAWVWRVPSEETDGEPSELFMDVGEEIRFQIESEHFIDISPSRPSANSAAATTDVRTEAEAPYSLVASCSKDGLGIPAWWN</sequence>
<dbReference type="PANTHER" id="PTHR12709:SF1">
    <property type="entry name" value="DNA-DIRECTED RNA POLYMERASE III SUBUNIT RPC8"/>
    <property type="match status" value="1"/>
</dbReference>
<comment type="similarity">
    <text evidence="2">Belongs to the eukaryotic RPB7/RPC8 RNA polymerase subunit family.</text>
</comment>
<protein>
    <recommendedName>
        <fullName evidence="6">DNA-directed RNA polymerase subunit</fullName>
    </recommendedName>
</protein>
<dbReference type="Pfam" id="PF08292">
    <property type="entry name" value="RNA_pol_Rbc25"/>
    <property type="match status" value="1"/>
</dbReference>
<dbReference type="GO" id="GO:0000785">
    <property type="term" value="C:chromatin"/>
    <property type="evidence" value="ECO:0007669"/>
    <property type="project" value="EnsemblFungi"/>
</dbReference>
<dbReference type="Gene3D" id="3.30.1490.120">
    <property type="entry name" value="RNA polymerase Rpb7-like, N-terminal domain"/>
    <property type="match status" value="1"/>
</dbReference>
<evidence type="ECO:0000256" key="3">
    <source>
        <dbReference type="ARBA" id="ARBA00022478"/>
    </source>
</evidence>
<comment type="function">
    <text evidence="6">DNA-dependent RNA polymerase which catalyzes the transcription of DNA into RNA using the four ribonucleoside triphosphates as substrates.</text>
</comment>
<dbReference type="InterPro" id="IPR012340">
    <property type="entry name" value="NA-bd_OB-fold"/>
</dbReference>
<dbReference type="OMA" id="LGPTLWW"/>
<dbReference type="CDD" id="cd04330">
    <property type="entry name" value="RNAP_III_Rpc25_N"/>
    <property type="match status" value="1"/>
</dbReference>
<dbReference type="GO" id="GO:0006384">
    <property type="term" value="P:transcription initiation at RNA polymerase III promoter"/>
    <property type="evidence" value="ECO:0000318"/>
    <property type="project" value="GO_Central"/>
</dbReference>
<dbReference type="SUPFAM" id="SSF50249">
    <property type="entry name" value="Nucleic acid-binding proteins"/>
    <property type="match status" value="1"/>
</dbReference>
<evidence type="ECO:0000256" key="2">
    <source>
        <dbReference type="ARBA" id="ARBA00009307"/>
    </source>
</evidence>
<dbReference type="GO" id="GO:0003899">
    <property type="term" value="F:DNA-directed RNA polymerase activity"/>
    <property type="evidence" value="ECO:0007669"/>
    <property type="project" value="InterPro"/>
</dbReference>
<evidence type="ECO:0000259" key="8">
    <source>
        <dbReference type="Pfam" id="PF08292"/>
    </source>
</evidence>
<feature type="domain" description="RNA polymerase III subunit Rpc25" evidence="8">
    <location>
        <begin position="83"/>
        <end position="204"/>
    </location>
</feature>
<dbReference type="HOGENOM" id="CLU_073901_1_1_1"/>
<dbReference type="OrthoDB" id="10256606at2759"/>
<dbReference type="eggNOG" id="KOG3297">
    <property type="taxonomic scope" value="Eukaryota"/>
</dbReference>
<dbReference type="NCBIfam" id="TIGR00448">
    <property type="entry name" value="rpoE"/>
    <property type="match status" value="1"/>
</dbReference>
<dbReference type="Gene3D" id="2.40.50.140">
    <property type="entry name" value="Nucleic acid-binding proteins"/>
    <property type="match status" value="1"/>
</dbReference>
<proteinExistence type="inferred from homology"/>
<evidence type="ECO:0000259" key="7">
    <source>
        <dbReference type="Pfam" id="PF03876"/>
    </source>
</evidence>
<dbReference type="InterPro" id="IPR004519">
    <property type="entry name" value="RNAP_E/RPC8"/>
</dbReference>
<dbReference type="EMBL" id="KE651166">
    <property type="protein sequence ID" value="EEB07513.1"/>
    <property type="molecule type" value="Genomic_DNA"/>
</dbReference>
<comment type="subcellular location">
    <subcellularLocation>
        <location evidence="1 6">Nucleus</location>
    </subcellularLocation>
</comment>
<name>B6K0P2_SCHJY</name>
<evidence type="ECO:0000256" key="4">
    <source>
        <dbReference type="ARBA" id="ARBA00023163"/>
    </source>
</evidence>
<dbReference type="VEuPathDB" id="FungiDB:SJAG_02600"/>
<evidence type="ECO:0000313" key="9">
    <source>
        <dbReference type="EMBL" id="EEB07513.1"/>
    </source>
</evidence>
<dbReference type="AlphaFoldDB" id="B6K0P2"/>
<dbReference type="Proteomes" id="UP000001744">
    <property type="component" value="Unassembled WGS sequence"/>
</dbReference>
<feature type="domain" description="RNA polymerase Rpb7-like N-terminal" evidence="7">
    <location>
        <begin position="8"/>
        <end position="64"/>
    </location>
</feature>
<dbReference type="SUPFAM" id="SSF88798">
    <property type="entry name" value="N-terminal, heterodimerisation domain of RBP7 (RpoE)"/>
    <property type="match status" value="1"/>
</dbReference>
<keyword evidence="4 6" id="KW-0804">Transcription</keyword>
<evidence type="ECO:0000256" key="5">
    <source>
        <dbReference type="ARBA" id="ARBA00023242"/>
    </source>
</evidence>
<dbReference type="RefSeq" id="XP_002173806.1">
    <property type="nucleotide sequence ID" value="XM_002173770.1"/>
</dbReference>
<dbReference type="GeneID" id="7047707"/>
<dbReference type="JaponicusDB" id="SJAG_02600">
    <property type="gene designation" value="rpc25"/>
</dbReference>
<dbReference type="GO" id="GO:0003677">
    <property type="term" value="F:DNA binding"/>
    <property type="evidence" value="ECO:0007669"/>
    <property type="project" value="InterPro"/>
</dbReference>
<dbReference type="PANTHER" id="PTHR12709">
    <property type="entry name" value="DNA-DIRECTED RNA POLYMERASE II, III"/>
    <property type="match status" value="1"/>
</dbReference>
<reference evidence="9 11" key="1">
    <citation type="journal article" date="2011" name="Science">
        <title>Comparative functional genomics of the fission yeasts.</title>
        <authorList>
            <person name="Rhind N."/>
            <person name="Chen Z."/>
            <person name="Yassour M."/>
            <person name="Thompson D.A."/>
            <person name="Haas B.J."/>
            <person name="Habib N."/>
            <person name="Wapinski I."/>
            <person name="Roy S."/>
            <person name="Lin M.F."/>
            <person name="Heiman D.I."/>
            <person name="Young S.K."/>
            <person name="Furuya K."/>
            <person name="Guo Y."/>
            <person name="Pidoux A."/>
            <person name="Chen H.M."/>
            <person name="Robbertse B."/>
            <person name="Goldberg J.M."/>
            <person name="Aoki K."/>
            <person name="Bayne E.H."/>
            <person name="Berlin A.M."/>
            <person name="Desjardins C.A."/>
            <person name="Dobbs E."/>
            <person name="Dukaj L."/>
            <person name="Fan L."/>
            <person name="FitzGerald M.G."/>
            <person name="French C."/>
            <person name="Gujja S."/>
            <person name="Hansen K."/>
            <person name="Keifenheim D."/>
            <person name="Levin J.Z."/>
            <person name="Mosher R.A."/>
            <person name="Mueller C.A."/>
            <person name="Pfiffner J."/>
            <person name="Priest M."/>
            <person name="Russ C."/>
            <person name="Smialowska A."/>
            <person name="Swoboda P."/>
            <person name="Sykes S.M."/>
            <person name="Vaughn M."/>
            <person name="Vengrova S."/>
            <person name="Yoder R."/>
            <person name="Zeng Q."/>
            <person name="Allshire R."/>
            <person name="Baulcombe D."/>
            <person name="Birren B.W."/>
            <person name="Brown W."/>
            <person name="Ekwall K."/>
            <person name="Kellis M."/>
            <person name="Leatherwood J."/>
            <person name="Levin H."/>
            <person name="Margalit H."/>
            <person name="Martienssen R."/>
            <person name="Nieduszynski C.A."/>
            <person name="Spatafora J.W."/>
            <person name="Friedman N."/>
            <person name="Dalgaard J.Z."/>
            <person name="Baumann P."/>
            <person name="Niki H."/>
            <person name="Regev A."/>
            <person name="Nusbaum C."/>
        </authorList>
    </citation>
    <scope>NUCLEOTIDE SEQUENCE [LARGE SCALE GENOMIC DNA]</scope>
    <source>
        <strain evidence="11">yFS275 / FY16936</strain>
    </source>
</reference>
<dbReference type="STRING" id="402676.B6K0P2"/>
<organism evidence="9 11">
    <name type="scientific">Schizosaccharomyces japonicus (strain yFS275 / FY16936)</name>
    <name type="common">Fission yeast</name>
    <dbReference type="NCBI Taxonomy" id="402676"/>
    <lineage>
        <taxon>Eukaryota</taxon>
        <taxon>Fungi</taxon>
        <taxon>Dikarya</taxon>
        <taxon>Ascomycota</taxon>
        <taxon>Taphrinomycotina</taxon>
        <taxon>Schizosaccharomycetes</taxon>
        <taxon>Schizosaccharomycetales</taxon>
        <taxon>Schizosaccharomycetaceae</taxon>
        <taxon>Schizosaccharomyces</taxon>
    </lineage>
</organism>
<dbReference type="FunFam" id="2.40.50.140:FF:000221">
    <property type="entry name" value="DNA-directed RNA polymerase III subunit"/>
    <property type="match status" value="1"/>
</dbReference>
<keyword evidence="3 6" id="KW-0240">DNA-directed RNA polymerase</keyword>
<dbReference type="InterPro" id="IPR005576">
    <property type="entry name" value="Rpb7-like_N"/>
</dbReference>
<dbReference type="InterPro" id="IPR013238">
    <property type="entry name" value="RNA_pol_III_Rbc25"/>
</dbReference>
<evidence type="ECO:0000256" key="1">
    <source>
        <dbReference type="ARBA" id="ARBA00004123"/>
    </source>
</evidence>
<dbReference type="Pfam" id="PF03876">
    <property type="entry name" value="SHS2_Rpb7-N"/>
    <property type="match status" value="1"/>
</dbReference>